<keyword evidence="2" id="KW-1185">Reference proteome</keyword>
<dbReference type="Proteomes" id="UP000249915">
    <property type="component" value="Unassembled WGS sequence"/>
</dbReference>
<dbReference type="RefSeq" id="WP_245992360.1">
    <property type="nucleotide sequence ID" value="NZ_MASW01000001.1"/>
</dbReference>
<dbReference type="AlphaFoldDB" id="A0A2V4BA79"/>
<evidence type="ECO:0000313" key="2">
    <source>
        <dbReference type="Proteomes" id="UP000249915"/>
    </source>
</evidence>
<organism evidence="1 2">
    <name type="scientific">Prauserella muralis</name>
    <dbReference type="NCBI Taxonomy" id="588067"/>
    <lineage>
        <taxon>Bacteria</taxon>
        <taxon>Bacillati</taxon>
        <taxon>Actinomycetota</taxon>
        <taxon>Actinomycetes</taxon>
        <taxon>Pseudonocardiales</taxon>
        <taxon>Pseudonocardiaceae</taxon>
        <taxon>Prauserella</taxon>
    </lineage>
</organism>
<reference evidence="1 2" key="1">
    <citation type="submission" date="2016-07" db="EMBL/GenBank/DDBJ databases">
        <title>Draft genome sequence of Prauserella muralis DSM 45305, isolated from a mould-covered wall in an indoor environment.</title>
        <authorList>
            <person name="Ruckert C."/>
            <person name="Albersmeier A."/>
            <person name="Jiang C.-L."/>
            <person name="Jiang Y."/>
            <person name="Kalinowski J."/>
            <person name="Schneider O."/>
            <person name="Winkler A."/>
            <person name="Zotchev S.B."/>
        </authorList>
    </citation>
    <scope>NUCLEOTIDE SEQUENCE [LARGE SCALE GENOMIC DNA]</scope>
    <source>
        <strain evidence="1 2">DSM 45305</strain>
    </source>
</reference>
<dbReference type="SUPFAM" id="SSF56327">
    <property type="entry name" value="LDH C-terminal domain-like"/>
    <property type="match status" value="1"/>
</dbReference>
<dbReference type="GO" id="GO:0016616">
    <property type="term" value="F:oxidoreductase activity, acting on the CH-OH group of donors, NAD or NADP as acceptor"/>
    <property type="evidence" value="ECO:0007669"/>
    <property type="project" value="InterPro"/>
</dbReference>
<dbReference type="Pfam" id="PF19471">
    <property type="entry name" value="DUF6008"/>
    <property type="match status" value="1"/>
</dbReference>
<protein>
    <submittedName>
        <fullName evidence="1">Uncharacterized protein</fullName>
    </submittedName>
</protein>
<evidence type="ECO:0000313" key="1">
    <source>
        <dbReference type="EMBL" id="PXY31961.1"/>
    </source>
</evidence>
<sequence>MEHTASVWDIAGAVAMTALAVAMWAAVAVLAYATRSRVRPWCLRASVGVVAAGVLGQIGHLQEHVAQAGYWVLNPERPPWMTPWGDALARGFGIVDPATHSLGMEILHLVGNSVFLAGLAGIVLVTRYAAGSRARRWARMGVWMQGLHGLEHLVLTVSVAIGQQAVGLSTWFGTLPAGPALWTYRVWWHFVANVVGSVIFAIALHHAWRERRLVTASWSAATPGPRVEPDPADRATSSVHLKAARTG</sequence>
<comment type="caution">
    <text evidence="1">The sequence shown here is derived from an EMBL/GenBank/DDBJ whole genome shotgun (WGS) entry which is preliminary data.</text>
</comment>
<dbReference type="EMBL" id="MASW01000001">
    <property type="protein sequence ID" value="PXY31961.1"/>
    <property type="molecule type" value="Genomic_DNA"/>
</dbReference>
<gene>
    <name evidence="1" type="ORF">BAY60_06450</name>
</gene>
<name>A0A2V4BA79_9PSEU</name>
<accession>A0A2V4BA79</accession>
<dbReference type="InterPro" id="IPR015955">
    <property type="entry name" value="Lactate_DH/Glyco_Ohase_4_C"/>
</dbReference>
<proteinExistence type="predicted"/>
<dbReference type="InterPro" id="IPR046050">
    <property type="entry name" value="DUF6008"/>
</dbReference>